<dbReference type="EMBL" id="JACKTY010000011">
    <property type="protein sequence ID" value="MCV7224789.1"/>
    <property type="molecule type" value="Genomic_DNA"/>
</dbReference>
<proteinExistence type="predicted"/>
<keyword evidence="2" id="KW-1185">Reference proteome</keyword>
<sequence length="121" mass="13046">MVDHDELEASIAAVYRAQLDIPPWWPAEDRQRFIDEMAGQATCSAMTELDDIVYRIIDQADPTQNADDLAAAITTEQHVLLSDVRTTVLYDIAEAIAETSAALIADAGSALAHASSAWASS</sequence>
<comment type="caution">
    <text evidence="1">The sequence shown here is derived from an EMBL/GenBank/DDBJ whole genome shotgun (WGS) entry which is preliminary data.</text>
</comment>
<evidence type="ECO:0000313" key="1">
    <source>
        <dbReference type="EMBL" id="MCV7224789.1"/>
    </source>
</evidence>
<name>A0ABT3C5N6_9MYCO</name>
<reference evidence="1 2" key="1">
    <citation type="journal article" date="2022" name="BMC Genomics">
        <title>Comparative genome analysis of mycobacteria focusing on tRNA and non-coding RNA.</title>
        <authorList>
            <person name="Behra P.R.K."/>
            <person name="Pettersson B.M.F."/>
            <person name="Ramesh M."/>
            <person name="Das S."/>
            <person name="Dasgupta S."/>
            <person name="Kirsebom L.A."/>
        </authorList>
    </citation>
    <scope>NUCLEOTIDE SEQUENCE [LARGE SCALE GENOMIC DNA]</scope>
    <source>
        <strain evidence="1 2">DSM 44078</strain>
    </source>
</reference>
<dbReference type="RefSeq" id="WP_264065543.1">
    <property type="nucleotide sequence ID" value="NZ_JACKTY010000011.1"/>
</dbReference>
<accession>A0ABT3C5N6</accession>
<evidence type="ECO:0000313" key="2">
    <source>
        <dbReference type="Proteomes" id="UP001526201"/>
    </source>
</evidence>
<dbReference type="Proteomes" id="UP001526201">
    <property type="component" value="Unassembled WGS sequence"/>
</dbReference>
<organism evidence="1 2">
    <name type="scientific">Mycolicibacterium komossense</name>
    <dbReference type="NCBI Taxonomy" id="1779"/>
    <lineage>
        <taxon>Bacteria</taxon>
        <taxon>Bacillati</taxon>
        <taxon>Actinomycetota</taxon>
        <taxon>Actinomycetes</taxon>
        <taxon>Mycobacteriales</taxon>
        <taxon>Mycobacteriaceae</taxon>
        <taxon>Mycolicibacterium</taxon>
    </lineage>
</organism>
<gene>
    <name evidence="1" type="ORF">H7J73_01875</name>
</gene>
<protein>
    <submittedName>
        <fullName evidence="1">Uncharacterized protein</fullName>
    </submittedName>
</protein>